<feature type="transmembrane region" description="Helical" evidence="11">
    <location>
        <begin position="146"/>
        <end position="174"/>
    </location>
</feature>
<dbReference type="PANTHER" id="PTHR11616">
    <property type="entry name" value="SODIUM/CHLORIDE DEPENDENT TRANSPORTER"/>
    <property type="match status" value="1"/>
</dbReference>
<name>A0A6P8FCW1_CLUHA</name>
<evidence type="ECO:0000256" key="6">
    <source>
        <dbReference type="ARBA" id="ARBA00023136"/>
    </source>
</evidence>
<feature type="transmembrane region" description="Helical" evidence="11">
    <location>
        <begin position="462"/>
        <end position="488"/>
    </location>
</feature>
<dbReference type="CTD" id="388662"/>
<evidence type="ECO:0000256" key="2">
    <source>
        <dbReference type="ARBA" id="ARBA00022448"/>
    </source>
</evidence>
<feature type="binding site" evidence="8">
    <location>
        <position position="478"/>
    </location>
    <ligand>
        <name>Na(+)</name>
        <dbReference type="ChEBI" id="CHEBI:29101"/>
        <label>1</label>
    </ligand>
</feature>
<keyword evidence="8" id="KW-0479">Metal-binding</keyword>
<dbReference type="NCBIfam" id="NF037979">
    <property type="entry name" value="Na_transp"/>
    <property type="match status" value="1"/>
</dbReference>
<dbReference type="PROSITE" id="PS50267">
    <property type="entry name" value="NA_NEUROTRAN_SYMP_3"/>
    <property type="match status" value="1"/>
</dbReference>
<keyword evidence="12" id="KW-1185">Reference proteome</keyword>
<keyword evidence="5 11" id="KW-1133">Transmembrane helix</keyword>
<dbReference type="GO" id="GO:0008021">
    <property type="term" value="C:synaptic vesicle"/>
    <property type="evidence" value="ECO:0007669"/>
    <property type="project" value="TreeGrafter"/>
</dbReference>
<keyword evidence="6 11" id="KW-0472">Membrane</keyword>
<dbReference type="GO" id="GO:0032328">
    <property type="term" value="P:alanine transport"/>
    <property type="evidence" value="ECO:0007669"/>
    <property type="project" value="TreeGrafter"/>
</dbReference>
<dbReference type="PRINTS" id="PR01206">
    <property type="entry name" value="ORPHTRNSPORT"/>
</dbReference>
<feature type="transmembrane region" description="Helical" evidence="11">
    <location>
        <begin position="104"/>
        <end position="125"/>
    </location>
</feature>
<dbReference type="GO" id="GO:0015820">
    <property type="term" value="P:L-leucine transport"/>
    <property type="evidence" value="ECO:0007669"/>
    <property type="project" value="TreeGrafter"/>
</dbReference>
<organism evidence="12 13">
    <name type="scientific">Clupea harengus</name>
    <name type="common">Atlantic herring</name>
    <dbReference type="NCBI Taxonomy" id="7950"/>
    <lineage>
        <taxon>Eukaryota</taxon>
        <taxon>Metazoa</taxon>
        <taxon>Chordata</taxon>
        <taxon>Craniata</taxon>
        <taxon>Vertebrata</taxon>
        <taxon>Euteleostomi</taxon>
        <taxon>Actinopterygii</taxon>
        <taxon>Neopterygii</taxon>
        <taxon>Teleostei</taxon>
        <taxon>Clupei</taxon>
        <taxon>Clupeiformes</taxon>
        <taxon>Clupeoidei</taxon>
        <taxon>Clupeidae</taxon>
        <taxon>Clupea</taxon>
    </lineage>
</organism>
<dbReference type="GO" id="GO:0005886">
    <property type="term" value="C:plasma membrane"/>
    <property type="evidence" value="ECO:0007669"/>
    <property type="project" value="InterPro"/>
</dbReference>
<proteinExistence type="inferred from homology"/>
<dbReference type="PROSITE" id="PS00610">
    <property type="entry name" value="NA_NEUROTRAN_SYMP_1"/>
    <property type="match status" value="1"/>
</dbReference>
<dbReference type="RefSeq" id="XP_031421555.1">
    <property type="nucleotide sequence ID" value="XM_031565695.2"/>
</dbReference>
<evidence type="ECO:0000256" key="1">
    <source>
        <dbReference type="ARBA" id="ARBA00004141"/>
    </source>
</evidence>
<keyword evidence="3 9" id="KW-0812">Transmembrane</keyword>
<feature type="transmembrane region" description="Helical" evidence="11">
    <location>
        <begin position="230"/>
        <end position="251"/>
    </location>
</feature>
<dbReference type="SUPFAM" id="SSF161070">
    <property type="entry name" value="SNF-like"/>
    <property type="match status" value="1"/>
</dbReference>
<feature type="region of interest" description="Disordered" evidence="10">
    <location>
        <begin position="38"/>
        <end position="63"/>
    </location>
</feature>
<evidence type="ECO:0000256" key="10">
    <source>
        <dbReference type="SAM" id="MobiDB-lite"/>
    </source>
</evidence>
<evidence type="ECO:0000256" key="7">
    <source>
        <dbReference type="ARBA" id="ARBA00023180"/>
    </source>
</evidence>
<dbReference type="InterPro" id="IPR002438">
    <property type="entry name" value="Neutral_aa_SLC6"/>
</dbReference>
<evidence type="ECO:0000256" key="8">
    <source>
        <dbReference type="PIRSR" id="PIRSR600175-1"/>
    </source>
</evidence>
<feature type="transmembrane region" description="Helical" evidence="11">
    <location>
        <begin position="339"/>
        <end position="360"/>
    </location>
</feature>
<accession>A0A6P8FCW1</accession>
<keyword evidence="8" id="KW-0915">Sodium</keyword>
<dbReference type="Pfam" id="PF00209">
    <property type="entry name" value="SNF"/>
    <property type="match status" value="1"/>
</dbReference>
<dbReference type="AlphaFoldDB" id="A0A6P8FCW1"/>
<evidence type="ECO:0000256" key="11">
    <source>
        <dbReference type="SAM" id="Phobius"/>
    </source>
</evidence>
<keyword evidence="2 9" id="KW-0813">Transport</keyword>
<feature type="transmembrane region" description="Helical" evidence="11">
    <location>
        <begin position="618"/>
        <end position="643"/>
    </location>
</feature>
<dbReference type="InterPro" id="IPR037272">
    <property type="entry name" value="SNS_sf"/>
</dbReference>
<protein>
    <recommendedName>
        <fullName evidence="9">Transporter</fullName>
    </recommendedName>
</protein>
<dbReference type="GO" id="GO:0046872">
    <property type="term" value="F:metal ion binding"/>
    <property type="evidence" value="ECO:0007669"/>
    <property type="project" value="UniProtKB-KW"/>
</dbReference>
<comment type="similarity">
    <text evidence="9">Belongs to the sodium:neurotransmitter symporter (SNF) (TC 2.A.22) family.</text>
</comment>
<dbReference type="GO" id="GO:0015293">
    <property type="term" value="F:symporter activity"/>
    <property type="evidence" value="ECO:0007669"/>
    <property type="project" value="UniProtKB-KW"/>
</dbReference>
<dbReference type="PRINTS" id="PR00176">
    <property type="entry name" value="NANEUSMPORT"/>
</dbReference>
<reference evidence="13" key="1">
    <citation type="submission" date="2025-08" db="UniProtKB">
        <authorList>
            <consortium name="RefSeq"/>
        </authorList>
    </citation>
    <scope>IDENTIFICATION</scope>
</reference>
<feature type="region of interest" description="Disordered" evidence="10">
    <location>
        <begin position="680"/>
        <end position="732"/>
    </location>
</feature>
<feature type="compositionally biased region" description="Polar residues" evidence="10">
    <location>
        <begin position="701"/>
        <end position="732"/>
    </location>
</feature>
<evidence type="ECO:0000256" key="5">
    <source>
        <dbReference type="ARBA" id="ARBA00022989"/>
    </source>
</evidence>
<feature type="transmembrane region" description="Helical" evidence="11">
    <location>
        <begin position="307"/>
        <end position="327"/>
    </location>
</feature>
<evidence type="ECO:0000313" key="12">
    <source>
        <dbReference type="Proteomes" id="UP000515152"/>
    </source>
</evidence>
<evidence type="ECO:0000256" key="4">
    <source>
        <dbReference type="ARBA" id="ARBA00022847"/>
    </source>
</evidence>
<dbReference type="GO" id="GO:0015816">
    <property type="term" value="P:glycine transport"/>
    <property type="evidence" value="ECO:0007669"/>
    <property type="project" value="TreeGrafter"/>
</dbReference>
<dbReference type="PROSITE" id="PS00754">
    <property type="entry name" value="NA_NEUROTRAN_SYMP_2"/>
    <property type="match status" value="1"/>
</dbReference>
<keyword evidence="7" id="KW-0325">Glycoprotein</keyword>
<feature type="transmembrane region" description="Helical" evidence="11">
    <location>
        <begin position="531"/>
        <end position="552"/>
    </location>
</feature>
<feature type="binding site" evidence="8">
    <location>
        <position position="87"/>
    </location>
    <ligand>
        <name>Na(+)</name>
        <dbReference type="ChEBI" id="CHEBI:29101"/>
        <label>1</label>
    </ligand>
</feature>
<dbReference type="InterPro" id="IPR000175">
    <property type="entry name" value="Na/ntran_symport"/>
</dbReference>
<sequence length="732" mass="81814">MRKQSKVALRQQSKDNVTESVADLLALEAPLDYKTSQMSMNVPAGGQAPKTKQPDISPDDEEDGRPAWNNKVEYILAQVGFSVGLGNVWRFPYLCQKNGGGAYLVPYFILLLLIGIPLFFLELAVGQRIRRGSIGVWNYVYPRLGGIGVSSLMVCAFVGLYYNVIIGWSIFYFFQSFQYPLPWSECPIRRNGTLAYIEPECEKSSATTYFWYRQTLDITSTIDHSGGLNWKMVLCLLAAWIIVCLAVIKGIQSSGKVMYFSSLFPYVVLFCFLVRGLMLKGAVDGIYHMFTPKLEKMLELQVWREAATQVFFALGLGFGGVIAFSSYNKRDNNCHFDAVLVSTINFITSVLATLVVFAVLGFKANIMNEKCVVDNAEKILGFLNTGVLSHDLIPPNVNFSHLTTEDYAEMYGVIKTVRGDSFDQLGLDACLLEDELNKSVQGTGLAFIAFTEAMIYFPASPFWSVMFFFMLINLGLGSMIGTMTGITTPVLDTFKVRKEYLTVGCCIVAFFCGLLFVQRSGNYFVTMFDDYSAGLPLTIVVILENISVAWIYGSKRFMQDLEDMLGFRPYSFYFYMWKYVSPFCLIVLISATLIEMALKPPGYNVWVQELAMEQFQSYPPWALAMCFSLVGAAMLPLPLVFIARHYHLIPDGSNKLSVSYKKSMMKDISNLEEDESRFILGKNPSETPSPMPSHRAYLGPGNSSPIELTTTSISTHGYGTSSQTNTGPKTDL</sequence>
<dbReference type="PANTHER" id="PTHR11616:SF102">
    <property type="entry name" value="SODIUM-DEPENDENT NEUTRAL AMINO ACID TRANSPORTER SLC6A17"/>
    <property type="match status" value="1"/>
</dbReference>
<dbReference type="GO" id="GO:0015824">
    <property type="term" value="P:proline transport"/>
    <property type="evidence" value="ECO:0007669"/>
    <property type="project" value="TreeGrafter"/>
</dbReference>
<feature type="transmembrane region" description="Helical" evidence="11">
    <location>
        <begin position="263"/>
        <end position="287"/>
    </location>
</feature>
<feature type="transmembrane region" description="Helical" evidence="11">
    <location>
        <begin position="74"/>
        <end position="92"/>
    </location>
</feature>
<dbReference type="Proteomes" id="UP000515152">
    <property type="component" value="Chromosome 4"/>
</dbReference>
<dbReference type="KEGG" id="char:105897294"/>
<feature type="transmembrane region" description="Helical" evidence="11">
    <location>
        <begin position="500"/>
        <end position="519"/>
    </location>
</feature>
<evidence type="ECO:0000313" key="13">
    <source>
        <dbReference type="RefSeq" id="XP_031421555.1"/>
    </source>
</evidence>
<feature type="binding site" evidence="8">
    <location>
        <position position="83"/>
    </location>
    <ligand>
        <name>Na(+)</name>
        <dbReference type="ChEBI" id="CHEBI:29101"/>
        <label>1</label>
    </ligand>
</feature>
<dbReference type="OrthoDB" id="6581954at2759"/>
<gene>
    <name evidence="13" type="primary">slc6a17</name>
</gene>
<feature type="binding site" evidence="8">
    <location>
        <position position="474"/>
    </location>
    <ligand>
        <name>Na(+)</name>
        <dbReference type="ChEBI" id="CHEBI:29101"/>
        <label>1</label>
    </ligand>
</feature>
<evidence type="ECO:0000256" key="3">
    <source>
        <dbReference type="ARBA" id="ARBA00022692"/>
    </source>
</evidence>
<feature type="transmembrane region" description="Helical" evidence="11">
    <location>
        <begin position="572"/>
        <end position="598"/>
    </location>
</feature>
<feature type="binding site" evidence="8">
    <location>
        <position position="345"/>
    </location>
    <ligand>
        <name>Na(+)</name>
        <dbReference type="ChEBI" id="CHEBI:29101"/>
        <label>1</label>
    </ligand>
</feature>
<dbReference type="GeneID" id="105897294"/>
<evidence type="ECO:0000256" key="9">
    <source>
        <dbReference type="RuleBase" id="RU003732"/>
    </source>
</evidence>
<comment type="subcellular location">
    <subcellularLocation>
        <location evidence="1">Membrane</location>
        <topology evidence="1">Multi-pass membrane protein</topology>
    </subcellularLocation>
</comment>
<keyword evidence="4 9" id="KW-0769">Symport</keyword>
<dbReference type="GO" id="GO:0035725">
    <property type="term" value="P:sodium ion transmembrane transport"/>
    <property type="evidence" value="ECO:0007669"/>
    <property type="project" value="TreeGrafter"/>
</dbReference>
<feature type="binding site" evidence="8">
    <location>
        <position position="80"/>
    </location>
    <ligand>
        <name>Na(+)</name>
        <dbReference type="ChEBI" id="CHEBI:29101"/>
        <label>1</label>
    </ligand>
</feature>